<dbReference type="PANTHER" id="PTHR21310">
    <property type="entry name" value="AMINOGLYCOSIDE PHOSPHOTRANSFERASE-RELATED-RELATED"/>
    <property type="match status" value="1"/>
</dbReference>
<dbReference type="OrthoDB" id="4177236at2759"/>
<dbReference type="InterPro" id="IPR011009">
    <property type="entry name" value="Kinase-like_dom_sf"/>
</dbReference>
<dbReference type="InterPro" id="IPR002575">
    <property type="entry name" value="Aminoglycoside_PTrfase"/>
</dbReference>
<accession>A0A136IVQ4</accession>
<name>A0A136IVQ4_9PEZI</name>
<dbReference type="SUPFAM" id="SSF56112">
    <property type="entry name" value="Protein kinase-like (PK-like)"/>
    <property type="match status" value="1"/>
</dbReference>
<dbReference type="InParanoid" id="A0A136IVQ4"/>
<evidence type="ECO:0000313" key="3">
    <source>
        <dbReference type="Proteomes" id="UP000070501"/>
    </source>
</evidence>
<sequence length="303" mass="34436">MGPSTELPYFCSAAALPAPLPTTREIECSNNDLPCIHAQGSRRTVLVGNDFVVKYGPFVQENEGHALLLLEKHAISWAPRLYAMYHENEKLYIVLERKPGRQLAEVWDDLDRDDITSVVSQLCSMFAQLRCLPPPSTGPRYVGANGGPLRHRFFLWGKPDPEMNGPFDNDEQVVKALAKRSVKAWEGASSRGWLSEYLSRHLPQLLPRTNVPSVFTHADFQRKNIMVTKLPDSVDHESSVSRYQITAVIDWEDAGWYPSYWEYACCFADFSWIDSWPAQVEHIIQPCPREAAALMLIKQNVEF</sequence>
<dbReference type="AlphaFoldDB" id="A0A136IVQ4"/>
<dbReference type="CDD" id="cd05120">
    <property type="entry name" value="APH_ChoK_like"/>
    <property type="match status" value="1"/>
</dbReference>
<evidence type="ECO:0000313" key="2">
    <source>
        <dbReference type="EMBL" id="KXJ89002.1"/>
    </source>
</evidence>
<reference evidence="3" key="1">
    <citation type="submission" date="2016-02" db="EMBL/GenBank/DDBJ databases">
        <title>Draft genome sequence of Microdochium bolleyi, a fungal endophyte of beachgrass.</title>
        <authorList>
            <consortium name="DOE Joint Genome Institute"/>
            <person name="David A.S."/>
            <person name="May G."/>
            <person name="Haridas S."/>
            <person name="Lim J."/>
            <person name="Wang M."/>
            <person name="Labutti K."/>
            <person name="Lipzen A."/>
            <person name="Barry K."/>
            <person name="Grigoriev I.V."/>
        </authorList>
    </citation>
    <scope>NUCLEOTIDE SEQUENCE [LARGE SCALE GENOMIC DNA]</scope>
    <source>
        <strain evidence="3">J235TASD1</strain>
    </source>
</reference>
<organism evidence="2 3">
    <name type="scientific">Microdochium bolleyi</name>
    <dbReference type="NCBI Taxonomy" id="196109"/>
    <lineage>
        <taxon>Eukaryota</taxon>
        <taxon>Fungi</taxon>
        <taxon>Dikarya</taxon>
        <taxon>Ascomycota</taxon>
        <taxon>Pezizomycotina</taxon>
        <taxon>Sordariomycetes</taxon>
        <taxon>Xylariomycetidae</taxon>
        <taxon>Xylariales</taxon>
        <taxon>Microdochiaceae</taxon>
        <taxon>Microdochium</taxon>
    </lineage>
</organism>
<keyword evidence="3" id="KW-1185">Reference proteome</keyword>
<dbReference type="Proteomes" id="UP000070501">
    <property type="component" value="Unassembled WGS sequence"/>
</dbReference>
<proteinExistence type="predicted"/>
<protein>
    <submittedName>
        <fullName evidence="2">Kinase-like domain-containing protein</fullName>
    </submittedName>
</protein>
<dbReference type="Pfam" id="PF01636">
    <property type="entry name" value="APH"/>
    <property type="match status" value="1"/>
</dbReference>
<evidence type="ECO:0000259" key="1">
    <source>
        <dbReference type="Pfam" id="PF01636"/>
    </source>
</evidence>
<dbReference type="GO" id="GO:0016301">
    <property type="term" value="F:kinase activity"/>
    <property type="evidence" value="ECO:0007669"/>
    <property type="project" value="UniProtKB-KW"/>
</dbReference>
<dbReference type="STRING" id="196109.A0A136IVQ4"/>
<dbReference type="PANTHER" id="PTHR21310:SF48">
    <property type="entry name" value="AMINOGLYCOSIDE PHOSPHOTRANSFERASE DOMAIN-CONTAINING PROTEIN"/>
    <property type="match status" value="1"/>
</dbReference>
<dbReference type="EMBL" id="KQ964256">
    <property type="protein sequence ID" value="KXJ89002.1"/>
    <property type="molecule type" value="Genomic_DNA"/>
</dbReference>
<keyword evidence="2" id="KW-0808">Transferase</keyword>
<feature type="domain" description="Aminoglycoside phosphotransferase" evidence="1">
    <location>
        <begin position="41"/>
        <end position="277"/>
    </location>
</feature>
<dbReference type="InterPro" id="IPR051678">
    <property type="entry name" value="AGP_Transferase"/>
</dbReference>
<keyword evidence="2" id="KW-0418">Kinase</keyword>
<dbReference type="Gene3D" id="3.90.1200.10">
    <property type="match status" value="1"/>
</dbReference>
<gene>
    <name evidence="2" type="ORF">Micbo1qcDRAFT_13788</name>
</gene>